<gene>
    <name evidence="1" type="ORF">ACFPOE_13545</name>
</gene>
<dbReference type="Gene3D" id="3.40.140.10">
    <property type="entry name" value="Cytidine Deaminase, domain 2"/>
    <property type="match status" value="1"/>
</dbReference>
<dbReference type="SUPFAM" id="SSF53927">
    <property type="entry name" value="Cytidine deaminase-like"/>
    <property type="match status" value="1"/>
</dbReference>
<dbReference type="EMBL" id="JBHSMF010000007">
    <property type="protein sequence ID" value="MFC5498565.1"/>
    <property type="molecule type" value="Genomic_DNA"/>
</dbReference>
<sequence length="138" mass="14400">MAVDQALVDAAIEQAIARFPAGYSGAAAVRLETGQILTSVCLDPPNASAALCHETGALCEANRLGLRVVASVCVSRSDPGKPFLILAPCGICQERMALWGSDVALGVAVPGSPGEWQSKRLGELQPHYWRNAVTDAGE</sequence>
<dbReference type="GO" id="GO:0004126">
    <property type="term" value="F:cytidine deaminase activity"/>
    <property type="evidence" value="ECO:0007669"/>
    <property type="project" value="UniProtKB-EC"/>
</dbReference>
<dbReference type="InterPro" id="IPR016193">
    <property type="entry name" value="Cytidine_deaminase-like"/>
</dbReference>
<accession>A0ABW0NEY6</accession>
<protein>
    <submittedName>
        <fullName evidence="1">Cytidine deaminase</fullName>
        <ecNumber evidence="1">3.5.4.5</ecNumber>
    </submittedName>
</protein>
<keyword evidence="2" id="KW-1185">Reference proteome</keyword>
<organism evidence="1 2">
    <name type="scientific">Caenimonas terrae</name>
    <dbReference type="NCBI Taxonomy" id="696074"/>
    <lineage>
        <taxon>Bacteria</taxon>
        <taxon>Pseudomonadati</taxon>
        <taxon>Pseudomonadota</taxon>
        <taxon>Betaproteobacteria</taxon>
        <taxon>Burkholderiales</taxon>
        <taxon>Comamonadaceae</taxon>
        <taxon>Caenimonas</taxon>
    </lineage>
</organism>
<dbReference type="NCBIfam" id="NF006155">
    <property type="entry name" value="PRK08298.1"/>
    <property type="match status" value="1"/>
</dbReference>
<evidence type="ECO:0000313" key="1">
    <source>
        <dbReference type="EMBL" id="MFC5498565.1"/>
    </source>
</evidence>
<dbReference type="EC" id="3.5.4.5" evidence="1"/>
<dbReference type="CDD" id="cd01283">
    <property type="entry name" value="cytidine_deaminase"/>
    <property type="match status" value="1"/>
</dbReference>
<proteinExistence type="predicted"/>
<dbReference type="RefSeq" id="WP_376850656.1">
    <property type="nucleotide sequence ID" value="NZ_JBHSMF010000007.1"/>
</dbReference>
<dbReference type="Proteomes" id="UP001596037">
    <property type="component" value="Unassembled WGS sequence"/>
</dbReference>
<keyword evidence="1" id="KW-0378">Hydrolase</keyword>
<reference evidence="2" key="1">
    <citation type="journal article" date="2019" name="Int. J. Syst. Evol. Microbiol.">
        <title>The Global Catalogue of Microorganisms (GCM) 10K type strain sequencing project: providing services to taxonomists for standard genome sequencing and annotation.</title>
        <authorList>
            <consortium name="The Broad Institute Genomics Platform"/>
            <consortium name="The Broad Institute Genome Sequencing Center for Infectious Disease"/>
            <person name="Wu L."/>
            <person name="Ma J."/>
        </authorList>
    </citation>
    <scope>NUCLEOTIDE SEQUENCE [LARGE SCALE GENOMIC DNA]</scope>
    <source>
        <strain evidence="2">CCUG 57401</strain>
    </source>
</reference>
<name>A0ABW0NEY6_9BURK</name>
<evidence type="ECO:0000313" key="2">
    <source>
        <dbReference type="Proteomes" id="UP001596037"/>
    </source>
</evidence>
<comment type="caution">
    <text evidence="1">The sequence shown here is derived from an EMBL/GenBank/DDBJ whole genome shotgun (WGS) entry which is preliminary data.</text>
</comment>